<sequence>MYGMNDRSQHRWQVRVRSREDPDLVLGAGVLLGPEFVLTCAHVALRAPELVVDLMGHDGLPAVGAEVVDELCVAEFPGVRRGDVALLRLREPRPADDGARLRRLAITRDRPARVLGYPRLFDDGLWALTTLVGRVGPEWVQMNRRSDVEQRVRAGFSGSGVVDDLTGDVVGIVVAEYTDEEAGLSWMLPTEAIIAHLPLVDDWAVGGRGVDPSFTRPGLPADDRATELATQLRARSAEPGVRLVGGRDVDALRQAVMLSGPGTEPLADLAIDVAGQSVEEVSRRIADRVGLTVDDGRSSRERLAAGTPPMTVVAVEVDRAEDPESLIRDVFTPLVLYGGRLVLGLRDEDSVSRSMVRDLAIRAVGIRLDGLARRVAALDRRHARQITRLTGWLADTRLAAEVDPEGVVERLLPRLERRVARLEPANPRGTGVAAERGRLEALTARAGDAGMVEHEVLVARHRRATELIAVEPPDLEAVRAAVQAYDDALRRLLEEQR</sequence>
<dbReference type="EMBL" id="MSIF01000006">
    <property type="protein sequence ID" value="OLF10673.1"/>
    <property type="molecule type" value="Genomic_DNA"/>
</dbReference>
<accession>A0A7Z0WN06</accession>
<dbReference type="Gene3D" id="2.40.10.120">
    <property type="match status" value="1"/>
</dbReference>
<dbReference type="Proteomes" id="UP000185696">
    <property type="component" value="Unassembled WGS sequence"/>
</dbReference>
<protein>
    <recommendedName>
        <fullName evidence="3">Trypsin-like peptidase</fullName>
    </recommendedName>
</protein>
<reference evidence="1 2" key="1">
    <citation type="submission" date="2016-12" db="EMBL/GenBank/DDBJ databases">
        <title>The draft genome sequence of Actinophytocola xinjiangensis.</title>
        <authorList>
            <person name="Wang W."/>
            <person name="Yuan L."/>
        </authorList>
    </citation>
    <scope>NUCLEOTIDE SEQUENCE [LARGE SCALE GENOMIC DNA]</scope>
    <source>
        <strain evidence="1 2">CGMCC 4.4663</strain>
    </source>
</reference>
<proteinExistence type="predicted"/>
<evidence type="ECO:0000313" key="2">
    <source>
        <dbReference type="Proteomes" id="UP000185696"/>
    </source>
</evidence>
<dbReference type="AlphaFoldDB" id="A0A7Z0WN06"/>
<organism evidence="1 2">
    <name type="scientific">Actinophytocola xinjiangensis</name>
    <dbReference type="NCBI Taxonomy" id="485602"/>
    <lineage>
        <taxon>Bacteria</taxon>
        <taxon>Bacillati</taxon>
        <taxon>Actinomycetota</taxon>
        <taxon>Actinomycetes</taxon>
        <taxon>Pseudonocardiales</taxon>
        <taxon>Pseudonocardiaceae</taxon>
    </lineage>
</organism>
<evidence type="ECO:0008006" key="3">
    <source>
        <dbReference type="Google" id="ProtNLM"/>
    </source>
</evidence>
<comment type="caution">
    <text evidence="1">The sequence shown here is derived from an EMBL/GenBank/DDBJ whole genome shotgun (WGS) entry which is preliminary data.</text>
</comment>
<evidence type="ECO:0000313" key="1">
    <source>
        <dbReference type="EMBL" id="OLF10673.1"/>
    </source>
</evidence>
<dbReference type="InterPro" id="IPR009003">
    <property type="entry name" value="Peptidase_S1_PA"/>
</dbReference>
<keyword evidence="2" id="KW-1185">Reference proteome</keyword>
<dbReference type="SUPFAM" id="SSF50494">
    <property type="entry name" value="Trypsin-like serine proteases"/>
    <property type="match status" value="1"/>
</dbReference>
<dbReference type="Pfam" id="PF13365">
    <property type="entry name" value="Trypsin_2"/>
    <property type="match status" value="1"/>
</dbReference>
<name>A0A7Z0WN06_9PSEU</name>
<gene>
    <name evidence="1" type="ORF">BLA60_16020</name>
</gene>